<feature type="transmembrane region" description="Helical" evidence="1">
    <location>
        <begin position="104"/>
        <end position="137"/>
    </location>
</feature>
<dbReference type="Proteomes" id="UP000473699">
    <property type="component" value="Unassembled WGS sequence"/>
</dbReference>
<keyword evidence="1" id="KW-0472">Membrane</keyword>
<dbReference type="Pfam" id="PF06808">
    <property type="entry name" value="DctM"/>
    <property type="match status" value="1"/>
</dbReference>
<sequence length="625" mass="66814">MSLKKLSDKLILLVGAVLTLFQIYTAATMPFPGMQQRSIHLGLGLALVFLVKSKAKKPEYQNLVLLLGIILAVVSLAVCFNVTWQWLDMAEPMRLTFPETEDFVFGTTLILLVLFGTRKVTGVAMPLIAIFFLAYAYFGKYVPIAMFRHPGVRFSQLISMGYMGTEGIFSSILGVSTNQVFIFLLFGQLLDSLGGGAFFLDLANSGFGRVRGGPAKVSIFGSALFGSISGSAVANVVATGTITIPLMQEVGYTPVFAGAVSAVASTGGLIMPPVMGAAAFIMADILGIPYWDVCKAAAIPAILYYLALYLCVDFRAASLNMHGLPENEIPKFKDVIKKSGFIYITPLVLLVYVLGVLQYPADKACFYCCCLLIVLSLTKKELRKVLAEDWLTILVKTARSSMTVIMACSCAGLILLALQTSGLILKLANILVALAGGRLWLLLILVMLCSIIMGMGLPASACYIILAILGAPAIVSLGVPPVAAHLFVLFFGSMSAITPPVAMAAFAAAPIARASSARIGYAAWWMGLPAFLIAFCMVFQPALVMIGSLWEIGLAVFFCVAGVFCMTVGLQGYFLSRVSVLRRVIWIVAGAMLIAPETISSVIGLVIGVFLYFVEKTLSKKAVAA</sequence>
<dbReference type="InterPro" id="IPR011853">
    <property type="entry name" value="TRAP_DctM-Dct_fused"/>
</dbReference>
<feature type="transmembrane region" description="Helical" evidence="1">
    <location>
        <begin position="430"/>
        <end position="453"/>
    </location>
</feature>
<keyword evidence="1" id="KW-0812">Transmembrane</keyword>
<dbReference type="NCBIfam" id="TIGR02123">
    <property type="entry name" value="TRAP_fused"/>
    <property type="match status" value="1"/>
</dbReference>
<evidence type="ECO:0000256" key="1">
    <source>
        <dbReference type="SAM" id="Phobius"/>
    </source>
</evidence>
<dbReference type="EMBL" id="VUNH01000010">
    <property type="protein sequence ID" value="MST56247.1"/>
    <property type="molecule type" value="Genomic_DNA"/>
</dbReference>
<reference evidence="3 4" key="1">
    <citation type="submission" date="2019-08" db="EMBL/GenBank/DDBJ databases">
        <title>In-depth cultivation of the pig gut microbiome towards novel bacterial diversity and tailored functional studies.</title>
        <authorList>
            <person name="Wylensek D."/>
            <person name="Hitch T.C.A."/>
            <person name="Clavel T."/>
        </authorList>
    </citation>
    <scope>NUCLEOTIDE SEQUENCE [LARGE SCALE GENOMIC DNA]</scope>
    <source>
        <strain evidence="3 4">SM-530-WT-4B</strain>
    </source>
</reference>
<feature type="transmembrane region" description="Helical" evidence="1">
    <location>
        <begin position="297"/>
        <end position="319"/>
    </location>
</feature>
<protein>
    <submittedName>
        <fullName evidence="3">TRAP transporter fused permease subunit</fullName>
    </submittedName>
</protein>
<evidence type="ECO:0000313" key="3">
    <source>
        <dbReference type="EMBL" id="MST56247.1"/>
    </source>
</evidence>
<feature type="transmembrane region" description="Helical" evidence="1">
    <location>
        <begin position="521"/>
        <end position="546"/>
    </location>
</feature>
<feature type="transmembrane region" description="Helical" evidence="1">
    <location>
        <begin position="552"/>
        <end position="574"/>
    </location>
</feature>
<keyword evidence="4" id="KW-1185">Reference proteome</keyword>
<dbReference type="RefSeq" id="WP_154529329.1">
    <property type="nucleotide sequence ID" value="NZ_VUNH01000010.1"/>
</dbReference>
<proteinExistence type="predicted"/>
<evidence type="ECO:0000259" key="2">
    <source>
        <dbReference type="Pfam" id="PF06808"/>
    </source>
</evidence>
<keyword evidence="1" id="KW-1133">Transmembrane helix</keyword>
<name>A0A6L5YEY3_9BACT</name>
<dbReference type="PANTHER" id="PTHR43849:SF2">
    <property type="entry name" value="BLL3936 PROTEIN"/>
    <property type="match status" value="1"/>
</dbReference>
<feature type="transmembrane region" description="Helical" evidence="1">
    <location>
        <begin position="485"/>
        <end position="509"/>
    </location>
</feature>
<organism evidence="3 4">
    <name type="scientific">Pyramidobacter porci</name>
    <dbReference type="NCBI Taxonomy" id="2605789"/>
    <lineage>
        <taxon>Bacteria</taxon>
        <taxon>Thermotogati</taxon>
        <taxon>Synergistota</taxon>
        <taxon>Synergistia</taxon>
        <taxon>Synergistales</taxon>
        <taxon>Dethiosulfovibrionaceae</taxon>
        <taxon>Pyramidobacter</taxon>
    </lineage>
</organism>
<comment type="caution">
    <text evidence="3">The sequence shown here is derived from an EMBL/GenBank/DDBJ whole genome shotgun (WGS) entry which is preliminary data.</text>
</comment>
<feature type="transmembrane region" description="Helical" evidence="1">
    <location>
        <begin position="63"/>
        <end position="84"/>
    </location>
</feature>
<feature type="transmembrane region" description="Helical" evidence="1">
    <location>
        <begin position="403"/>
        <end position="424"/>
    </location>
</feature>
<dbReference type="InterPro" id="IPR010656">
    <property type="entry name" value="DctM"/>
</dbReference>
<feature type="transmembrane region" description="Helical" evidence="1">
    <location>
        <begin position="340"/>
        <end position="358"/>
    </location>
</feature>
<dbReference type="AlphaFoldDB" id="A0A6L5YEY3"/>
<evidence type="ECO:0000313" key="4">
    <source>
        <dbReference type="Proteomes" id="UP000473699"/>
    </source>
</evidence>
<accession>A0A6L5YEY3</accession>
<feature type="transmembrane region" description="Helical" evidence="1">
    <location>
        <begin position="215"/>
        <end position="238"/>
    </location>
</feature>
<feature type="domain" description="TRAP C4-dicarboxylate transport system permease DctM subunit" evidence="2">
    <location>
        <begin position="109"/>
        <end position="549"/>
    </location>
</feature>
<feature type="transmembrane region" description="Helical" evidence="1">
    <location>
        <begin position="586"/>
        <end position="613"/>
    </location>
</feature>
<dbReference type="PANTHER" id="PTHR43849">
    <property type="entry name" value="BLL3936 PROTEIN"/>
    <property type="match status" value="1"/>
</dbReference>
<gene>
    <name evidence="3" type="ORF">FYJ74_09415</name>
</gene>
<feature type="transmembrane region" description="Helical" evidence="1">
    <location>
        <begin position="460"/>
        <end position="479"/>
    </location>
</feature>